<feature type="chain" id="PRO_5044702569" evidence="8">
    <location>
        <begin position="22"/>
        <end position="2418"/>
    </location>
</feature>
<feature type="region of interest" description="Disordered" evidence="6">
    <location>
        <begin position="2193"/>
        <end position="2212"/>
    </location>
</feature>
<comment type="caution">
    <text evidence="4">Lacks conserved residue(s) required for the propagation of feature annotation.</text>
</comment>
<accession>A0A9W2Z981</accession>
<dbReference type="KEGG" id="bgt:106078658"/>
<evidence type="ECO:0000256" key="8">
    <source>
        <dbReference type="SAM" id="SignalP"/>
    </source>
</evidence>
<feature type="domain" description="Laminin G" evidence="9">
    <location>
        <begin position="26"/>
        <end position="195"/>
    </location>
</feature>
<evidence type="ECO:0000313" key="14">
    <source>
        <dbReference type="RefSeq" id="XP_055871549.1"/>
    </source>
</evidence>
<dbReference type="GeneID" id="106078658"/>
<feature type="domain" description="Laminin G" evidence="9">
    <location>
        <begin position="205"/>
        <end position="386"/>
    </location>
</feature>
<evidence type="ECO:0000313" key="13">
    <source>
        <dbReference type="RefSeq" id="XP_055871544.1"/>
    </source>
</evidence>
<feature type="repeat" description="CSPG" evidence="5">
    <location>
        <begin position="1255"/>
        <end position="1348"/>
    </location>
</feature>
<dbReference type="PROSITE" id="PS51854">
    <property type="entry name" value="CSPG"/>
    <property type="match status" value="8"/>
</dbReference>
<feature type="repeat" description="CSPG" evidence="5">
    <location>
        <begin position="911"/>
        <end position="1005"/>
    </location>
</feature>
<keyword evidence="10" id="KW-1185">Reference proteome</keyword>
<feature type="repeat" description="CSPG" evidence="5">
    <location>
        <begin position="1365"/>
        <end position="1458"/>
    </location>
</feature>
<dbReference type="InterPro" id="IPR051561">
    <property type="entry name" value="FRAS1_ECM"/>
</dbReference>
<evidence type="ECO:0000313" key="11">
    <source>
        <dbReference type="RefSeq" id="XP_013095064.2"/>
    </source>
</evidence>
<dbReference type="InterPro" id="IPR001791">
    <property type="entry name" value="Laminin_G"/>
</dbReference>
<dbReference type="Gene3D" id="2.60.120.200">
    <property type="match status" value="2"/>
</dbReference>
<evidence type="ECO:0000313" key="10">
    <source>
        <dbReference type="Proteomes" id="UP001165740"/>
    </source>
</evidence>
<dbReference type="RefSeq" id="XP_013095064.2">
    <property type="nucleotide sequence ID" value="XM_013239610.2"/>
</dbReference>
<dbReference type="Pfam" id="PF02210">
    <property type="entry name" value="Laminin_G_2"/>
    <property type="match status" value="2"/>
</dbReference>
<sequence>MAEPWSLLILTFLCSFTLTSCKLTNEVSFFGESFLLNPLRETSSSSWIKLDFYTHMSQGLLFLAAGGTDYILIQLSGGTLEVRVNLGHGEAVAHSARGVSLNNFQWHSVALNRTKDKVYLVIDGSDQVEMVVPGLDHNLDINLGVYVGGTGLLRTDLGSYSKSFRGCMRDVYYNGQNILQNMKSLKNSNNIVWHCADEFKVTSLRPISFNHYSSYVAFPHFRMDSNHQGLISFEFKTRSKNSVFLFNSGVGKTFQNFIAVELIDGKPKLSLRLDSDTVEVVTQLVANDGRWHQLEVLLSQTLVQLSVDGNKNTSPLSIHSNINLGGHLFIGGLGPKSQQHALQLGLISHEDNTKKSMLGCVRNLQVNSFNYNYHHIQISRQISTDCAWDFPCASDPCVLNAQCTELSGSDFKCDCDEDICVRKEFQLDANLKLENLVGFITAGNLMVKEKTSALVGTNVIKINKDVLRSSVREESIVFFVKERPSEGFIDIKGKSHQDTFTIKDLNENTVYYRHLGGKVKQDSITFQVSFTLLTKEPGSTSEHFNFVLPVTIVSSPNLEVSLKSGQILNITSGAILRITPSILNVKSSGIDPTLLRFSVVFLRPSPSSFESSEAQKKQILSFLLKDVQDGKIWFRHKDDSIVYTKVNVTDGVSISNAVDLRFKVEELKLIVRNNTGININYGAHYLMTANNLSTTTNVPLEELEVRYNITKPPTQGSIQRLEYSTSQWSNVTTFTQRHIDAGRIRYLHMPGKSIAMLDNFTFEVVSKHQKTEPQVFRITFKPVTLTIEQNYNLILYNVPYGKLTNRTLLVVSGSPDFKANNMEYTLVRAPQFGTLYLIKQHVSTNIPFEEYQSLQLEGSFTQQDINSGFVYYKIDKPTFERKTDYADLHASYFGFNIMVRAMFEFSPKQLTARLINNGLKDVPEGGSATITGNDLSLEIDSYKQFKFWVITGPKHGSINIQDPASSTISQHNVTSFTMSDILNGRVIYSHDDSENGADSFTFLVNPQIEDSDLDAAGEFQELSGTFKIIMKMNNDNSPIRSVNKVFHIATDQTKLLSIDDLAFRDPDIDFDDSKLAYQLQPIPNGEIINVMSKELVLNFTQSDLKEGKLMFKHKGETYARIPISVSDGKFFTSSLFVVQASPPYIKVVNNTGVEVKQGASAAISSFNLSLETNLNLNPETIIFRVVEAPKYGIIRIDGRNTNDFKYQDLIKAKVRYWHNGGNSREDKVIFTVQLESLRIQVPFSLKITADGVSDPPEIIHNQILKVTAMQSETITENHLNVAHKNYPPHEIEFIITQLPRSGHLVIKGNPVKTGSAPEFSQQDIIEGQVVYVSDTSDALSDKLVFDVGTEFQSLRQLDFLIEIVPQTLQMNRVNAKVREGGTLVLGSSLLLFKPQLPISSKAALSLYQIPVHGKVMLRNGQTENQVNAFTYEDVSRGRLVYVHDNSESLSDELAIRLEHQEGKLPARMIVVLIEVTPVDDQPPFVVTNAGLDLWTGSLQLLTNKQLMATDPDTSSDHIEFRVSAPSNGHIAYLNNTFKQITKFTQRDLDSGSIVFVHKGSETGTFTFQATDGINADQSRVFRVRARPVELSVITNNTIRVFPGFTQPITNVSILVKTSSSNFTHPILFSLLDTWPRKGKLVTIVNQKPVEISTFTQSDINEGKIFYKHTAETKSWIDTDVIYFEISTAYAQALVSKALKVEISFSHINQDNYRQLLHIKPLNIIEGGKITINKDYLDSTEFIAKIRAFLPVVDVEFSFAVPPRQGYLWFDGQQAAVNQKFTQEDLNKGDLTYKHDNTETVKDRFKFAVKLIVPKAYGGYTNSEQIFTMDIFIEPVNDRGFELITIHPRITVKQGSQVVITPSNLTTIDMDTGPEEIKYTIVTQPSNGMVVKLPDNRTRISSFSQKDINDENIMFRHDGTRKSSDSLYFKVWDGLFDPHFSNMNILVILLNINVAKDSFVPLIQGNKSVTVTSKHLKVSTNGDYNSLIYKIIQRPQFGRLMKLNTPAVEFSQGDLDKGYIFYNQNADSPGDDYFTCSIRLKNMDSFHDEIGFDVTMMPLLKQNPLVTSAGSFVAITRSTLDASELAHMTNDNPRFTISKYPKYGKIMRRHRQRREANLENHFQSVTSFTFEDVVYTQIYYVPNDDTNHNGSDSLVFVLSARGVPSAKGELKIQLNEPTIVPNRPTHTDVEKTTAIDDSHQESQGDSGSKNVSQEAVVEAGVSLDEDNNGVVIGTVLSLILIICLAVVLIVLYLRWRRRNQPMSLHQAKAAKPRPYISGPLQLEQPNVHIEPHDGGLSSPMSRESTALMSGSHGAESEYMNTTDMANSGETDSLHQLTKDSDGSLNIMKVDVSYTMPGRRTTLGKDTESASEELDRPSTRASGRESNASTDLMDWSLMEPDLLQHCRTTTPILSYNQYWL</sequence>
<keyword evidence="7" id="KW-0812">Transmembrane</keyword>
<evidence type="ECO:0000256" key="6">
    <source>
        <dbReference type="SAM" id="MobiDB-lite"/>
    </source>
</evidence>
<evidence type="ECO:0000256" key="4">
    <source>
        <dbReference type="PROSITE-ProRule" id="PRU00122"/>
    </source>
</evidence>
<feature type="repeat" description="CSPG" evidence="5">
    <location>
        <begin position="1144"/>
        <end position="1233"/>
    </location>
</feature>
<dbReference type="RefSeq" id="XP_055871534.1">
    <property type="nucleotide sequence ID" value="XM_056015559.1"/>
</dbReference>
<evidence type="ECO:0000256" key="3">
    <source>
        <dbReference type="ARBA" id="ARBA00023180"/>
    </source>
</evidence>
<dbReference type="RefSeq" id="XP_055871544.1">
    <property type="nucleotide sequence ID" value="XM_056015569.1"/>
</dbReference>
<dbReference type="OMA" id="QCKVIPL"/>
<keyword evidence="3" id="KW-0325">Glycoprotein</keyword>
<feature type="compositionally biased region" description="Polar residues" evidence="6">
    <location>
        <begin position="2202"/>
        <end position="2212"/>
    </location>
</feature>
<keyword evidence="7" id="KW-1133">Transmembrane helix</keyword>
<evidence type="ECO:0000313" key="12">
    <source>
        <dbReference type="RefSeq" id="XP_055871534.1"/>
    </source>
</evidence>
<dbReference type="OrthoDB" id="430044at2759"/>
<proteinExistence type="predicted"/>
<dbReference type="PANTHER" id="PTHR45739">
    <property type="entry name" value="MATRIX PROTEIN, PUTATIVE-RELATED"/>
    <property type="match status" value="1"/>
</dbReference>
<evidence type="ECO:0000256" key="5">
    <source>
        <dbReference type="PROSITE-ProRule" id="PRU01201"/>
    </source>
</evidence>
<organism evidence="10 14">
    <name type="scientific">Biomphalaria glabrata</name>
    <name type="common">Bloodfluke planorb</name>
    <name type="synonym">Freshwater snail</name>
    <dbReference type="NCBI Taxonomy" id="6526"/>
    <lineage>
        <taxon>Eukaryota</taxon>
        <taxon>Metazoa</taxon>
        <taxon>Spiralia</taxon>
        <taxon>Lophotrochozoa</taxon>
        <taxon>Mollusca</taxon>
        <taxon>Gastropoda</taxon>
        <taxon>Heterobranchia</taxon>
        <taxon>Euthyneura</taxon>
        <taxon>Panpulmonata</taxon>
        <taxon>Hygrophila</taxon>
        <taxon>Lymnaeoidea</taxon>
        <taxon>Planorbidae</taxon>
        <taxon>Biomphalaria</taxon>
    </lineage>
</organism>
<feature type="repeat" description="CSPG" evidence="5">
    <location>
        <begin position="1482"/>
        <end position="1572"/>
    </location>
</feature>
<keyword evidence="2" id="KW-0677">Repeat</keyword>
<dbReference type="RefSeq" id="XP_055871549.1">
    <property type="nucleotide sequence ID" value="XM_056015574.1"/>
</dbReference>
<dbReference type="Proteomes" id="UP001165740">
    <property type="component" value="Chromosome 1"/>
</dbReference>
<dbReference type="InterPro" id="IPR039005">
    <property type="entry name" value="CSPG_rpt"/>
</dbReference>
<evidence type="ECO:0000256" key="7">
    <source>
        <dbReference type="SAM" id="Phobius"/>
    </source>
</evidence>
<dbReference type="SMART" id="SM00282">
    <property type="entry name" value="LamG"/>
    <property type="match status" value="2"/>
</dbReference>
<feature type="transmembrane region" description="Helical" evidence="7">
    <location>
        <begin position="2229"/>
        <end position="2252"/>
    </location>
</feature>
<feature type="compositionally biased region" description="Basic and acidic residues" evidence="6">
    <location>
        <begin position="2361"/>
        <end position="2376"/>
    </location>
</feature>
<feature type="repeat" description="CSPG" evidence="5">
    <location>
        <begin position="668"/>
        <end position="765"/>
    </location>
</feature>
<evidence type="ECO:0000259" key="9">
    <source>
        <dbReference type="PROSITE" id="PS50025"/>
    </source>
</evidence>
<evidence type="ECO:0000256" key="1">
    <source>
        <dbReference type="ARBA" id="ARBA00022729"/>
    </source>
</evidence>
<feature type="signal peptide" evidence="8">
    <location>
        <begin position="1"/>
        <end position="21"/>
    </location>
</feature>
<reference evidence="11 12" key="1">
    <citation type="submission" date="2025-04" db="UniProtKB">
        <authorList>
            <consortium name="RefSeq"/>
        </authorList>
    </citation>
    <scope>IDENTIFICATION</scope>
</reference>
<name>A0A9W2Z981_BIOGL</name>
<feature type="repeat" description="CSPG" evidence="5">
    <location>
        <begin position="1840"/>
        <end position="1931"/>
    </location>
</feature>
<feature type="repeat" description="CSPG" evidence="5">
    <location>
        <begin position="1712"/>
        <end position="1809"/>
    </location>
</feature>
<dbReference type="PROSITE" id="PS50025">
    <property type="entry name" value="LAM_G_DOMAIN"/>
    <property type="match status" value="2"/>
</dbReference>
<dbReference type="SUPFAM" id="SSF49899">
    <property type="entry name" value="Concanavalin A-like lectins/glucanases"/>
    <property type="match status" value="2"/>
</dbReference>
<dbReference type="GO" id="GO:0009653">
    <property type="term" value="P:anatomical structure morphogenesis"/>
    <property type="evidence" value="ECO:0007669"/>
    <property type="project" value="TreeGrafter"/>
</dbReference>
<dbReference type="CDD" id="cd00110">
    <property type="entry name" value="LamG"/>
    <property type="match status" value="2"/>
</dbReference>
<protein>
    <submittedName>
        <fullName evidence="11 12">Chondroitin sulfate proteoglycan 4-like</fullName>
    </submittedName>
</protein>
<gene>
    <name evidence="11 12 13 14" type="primary">LOC106078658</name>
</gene>
<keyword evidence="1 8" id="KW-0732">Signal</keyword>
<dbReference type="PANTHER" id="PTHR45739:SF12">
    <property type="entry name" value="CHONDROITIN SULFATE PROTEOGLYCAN 4-LIKE ISOFORM X2"/>
    <property type="match status" value="1"/>
</dbReference>
<keyword evidence="7" id="KW-0472">Membrane</keyword>
<feature type="compositionally biased region" description="Polar residues" evidence="6">
    <location>
        <begin position="2377"/>
        <end position="2386"/>
    </location>
</feature>
<evidence type="ECO:0000256" key="2">
    <source>
        <dbReference type="ARBA" id="ARBA00022737"/>
    </source>
</evidence>
<dbReference type="Pfam" id="PF16184">
    <property type="entry name" value="Cadherin_3"/>
    <property type="match status" value="11"/>
</dbReference>
<feature type="region of interest" description="Disordered" evidence="6">
    <location>
        <begin position="2355"/>
        <end position="2386"/>
    </location>
</feature>
<dbReference type="InterPro" id="IPR013320">
    <property type="entry name" value="ConA-like_dom_sf"/>
</dbReference>